<reference evidence="1 2" key="1">
    <citation type="submission" date="2013-12" db="EMBL/GenBank/DDBJ databases">
        <title>Ecological redundancy of diverse viral populations within a natural community.</title>
        <authorList>
            <person name="Gregory A.C."/>
            <person name="LaButti K."/>
            <person name="Copeland A."/>
            <person name="Woyke T."/>
            <person name="Sullivan M.B."/>
        </authorList>
    </citation>
    <scope>NUCLEOTIDE SEQUENCE [LARGE SCALE GENOMIC DNA]</scope>
    <source>
        <strain evidence="1">Syn7803C7</strain>
    </source>
</reference>
<dbReference type="EMBL" id="KJ019052">
    <property type="protein sequence ID" value="AIX20112.1"/>
    <property type="molecule type" value="Genomic_DNA"/>
</dbReference>
<dbReference type="InterPro" id="IPR015422">
    <property type="entry name" value="PyrdxlP-dep_Trfase_small"/>
</dbReference>
<proteinExistence type="predicted"/>
<accession>A0A0E3F0U6</accession>
<keyword evidence="2" id="KW-1185">Reference proteome</keyword>
<dbReference type="InterPro" id="IPR000653">
    <property type="entry name" value="DegT/StrS_aminotransferase"/>
</dbReference>
<dbReference type="Pfam" id="PF01041">
    <property type="entry name" value="DegT_DnrJ_EryC1"/>
    <property type="match status" value="1"/>
</dbReference>
<dbReference type="GO" id="GO:0008483">
    <property type="term" value="F:transaminase activity"/>
    <property type="evidence" value="ECO:0007669"/>
    <property type="project" value="TreeGrafter"/>
</dbReference>
<dbReference type="GO" id="GO:0000271">
    <property type="term" value="P:polysaccharide biosynthetic process"/>
    <property type="evidence" value="ECO:0007669"/>
    <property type="project" value="TreeGrafter"/>
</dbReference>
<protein>
    <recommendedName>
        <fullName evidence="3">CDP-4-keto-6-deoxy-D-glucose-3-dehydrase</fullName>
    </recommendedName>
</protein>
<dbReference type="SUPFAM" id="SSF53383">
    <property type="entry name" value="PLP-dependent transferases"/>
    <property type="match status" value="1"/>
</dbReference>
<dbReference type="InterPro" id="IPR015421">
    <property type="entry name" value="PyrdxlP-dep_Trfase_major"/>
</dbReference>
<dbReference type="PIRSF" id="PIRSF000390">
    <property type="entry name" value="PLP_StrS"/>
    <property type="match status" value="1"/>
</dbReference>
<evidence type="ECO:0000313" key="2">
    <source>
        <dbReference type="Proteomes" id="UP000185323"/>
    </source>
</evidence>
<organism evidence="1 2">
    <name type="scientific">Synechococcus phage ACG-2014f_Syn7803C7</name>
    <dbReference type="NCBI Taxonomy" id="2790345"/>
    <lineage>
        <taxon>Viruses</taxon>
        <taxon>Duplodnaviria</taxon>
        <taxon>Heunggongvirae</taxon>
        <taxon>Uroviricota</taxon>
        <taxon>Caudoviricetes</taxon>
        <taxon>Pantevenvirales</taxon>
        <taxon>Kyanoviridae</taxon>
        <taxon>Atlauavirus</taxon>
        <taxon>Atlauavirus acg2014f</taxon>
    </lineage>
</organism>
<dbReference type="PANTHER" id="PTHR30244">
    <property type="entry name" value="TRANSAMINASE"/>
    <property type="match status" value="1"/>
</dbReference>
<gene>
    <name evidence="1" type="ORF">Syn7803C7_221</name>
</gene>
<evidence type="ECO:0000313" key="1">
    <source>
        <dbReference type="EMBL" id="AIX20112.1"/>
    </source>
</evidence>
<dbReference type="Gene3D" id="3.40.640.10">
    <property type="entry name" value="Type I PLP-dependent aspartate aminotransferase-like (Major domain)"/>
    <property type="match status" value="1"/>
</dbReference>
<dbReference type="Proteomes" id="UP000185323">
    <property type="component" value="Segment"/>
</dbReference>
<evidence type="ECO:0008006" key="3">
    <source>
        <dbReference type="Google" id="ProtNLM"/>
    </source>
</evidence>
<dbReference type="InterPro" id="IPR015424">
    <property type="entry name" value="PyrdxlP-dep_Trfase"/>
</dbReference>
<dbReference type="PANTHER" id="PTHR30244:SF34">
    <property type="entry name" value="DTDP-4-AMINO-4,6-DIDEOXYGALACTOSE TRANSAMINASE"/>
    <property type="match status" value="1"/>
</dbReference>
<dbReference type="Gene3D" id="3.90.1150.10">
    <property type="entry name" value="Aspartate Aminotransferase, domain 1"/>
    <property type="match status" value="1"/>
</dbReference>
<dbReference type="GO" id="GO:0030170">
    <property type="term" value="F:pyridoxal phosphate binding"/>
    <property type="evidence" value="ECO:0007669"/>
    <property type="project" value="TreeGrafter"/>
</dbReference>
<name>A0A0E3F0U6_9CAUD</name>
<sequence length="397" mass="45781">MTKITNGYTWPLMKDTVTKRDRLRMAKFILTSDRLTQGKEVRKFEDQWSEWLGVKHSLFVSSGSTANLLLVSAWKELYEIPDQSKVIVPACTWVTNVAPIIQCGLTPVFCDINLEDYSFDLDKLQELRDEYHDDIRGIFVTHLLGFPANVEKFRDVFPDAHILEDVCESHGAVLPSGDKAGTFDVGGTFSFYFGHHMTTIEGGMVSTNDPELYDLMRMKRSHGLARESLYFETYKEKYPDVNPQFLFVTGGYNFRNTDLAAVLGQSQLKRLDSMIGIRNRNYELYQQLLKKHEHDLTHEYGGSFYIPSTQGDVSSFCFPFVVDNMHCYLKLKELLEEYYVEYRPIVSGNLLRQPFLREYSAECPKADIAHEKGLYIGNNHFVDESNFHMLDEILSQL</sequence>